<sequence>MSGFSLGFFSGHGFLPNRCSQFKLHQRSYIKYWVFGSSFFIETYSKKAETRLQFIGN</sequence>
<keyword evidence="2" id="KW-1185">Reference proteome</keyword>
<name>A0ACC0ZWS3_9ROSI</name>
<comment type="caution">
    <text evidence="1">The sequence shown here is derived from an EMBL/GenBank/DDBJ whole genome shotgun (WGS) entry which is preliminary data.</text>
</comment>
<proteinExistence type="predicted"/>
<dbReference type="Proteomes" id="UP001164250">
    <property type="component" value="Chromosome 13"/>
</dbReference>
<dbReference type="EMBL" id="CM047909">
    <property type="protein sequence ID" value="KAJ0079202.1"/>
    <property type="molecule type" value="Genomic_DNA"/>
</dbReference>
<gene>
    <name evidence="1" type="ORF">Patl1_22317</name>
</gene>
<organism evidence="1 2">
    <name type="scientific">Pistacia atlantica</name>
    <dbReference type="NCBI Taxonomy" id="434234"/>
    <lineage>
        <taxon>Eukaryota</taxon>
        <taxon>Viridiplantae</taxon>
        <taxon>Streptophyta</taxon>
        <taxon>Embryophyta</taxon>
        <taxon>Tracheophyta</taxon>
        <taxon>Spermatophyta</taxon>
        <taxon>Magnoliopsida</taxon>
        <taxon>eudicotyledons</taxon>
        <taxon>Gunneridae</taxon>
        <taxon>Pentapetalae</taxon>
        <taxon>rosids</taxon>
        <taxon>malvids</taxon>
        <taxon>Sapindales</taxon>
        <taxon>Anacardiaceae</taxon>
        <taxon>Pistacia</taxon>
    </lineage>
</organism>
<accession>A0ACC0ZWS3</accession>
<reference evidence="2" key="1">
    <citation type="journal article" date="2023" name="G3 (Bethesda)">
        <title>Genome assembly and association tests identify interacting loci associated with vigor, precocity, and sex in interspecific pistachio rootstocks.</title>
        <authorList>
            <person name="Palmer W."/>
            <person name="Jacygrad E."/>
            <person name="Sagayaradj S."/>
            <person name="Cavanaugh K."/>
            <person name="Han R."/>
            <person name="Bertier L."/>
            <person name="Beede B."/>
            <person name="Kafkas S."/>
            <person name="Golino D."/>
            <person name="Preece J."/>
            <person name="Michelmore R."/>
        </authorList>
    </citation>
    <scope>NUCLEOTIDE SEQUENCE [LARGE SCALE GENOMIC DNA]</scope>
</reference>
<evidence type="ECO:0000313" key="1">
    <source>
        <dbReference type="EMBL" id="KAJ0079202.1"/>
    </source>
</evidence>
<evidence type="ECO:0000313" key="2">
    <source>
        <dbReference type="Proteomes" id="UP001164250"/>
    </source>
</evidence>
<protein>
    <submittedName>
        <fullName evidence="1">Uncharacterized protein</fullName>
    </submittedName>
</protein>